<dbReference type="SUPFAM" id="SSF52540">
    <property type="entry name" value="P-loop containing nucleoside triphosphate hydrolases"/>
    <property type="match status" value="1"/>
</dbReference>
<dbReference type="Pfam" id="PF00071">
    <property type="entry name" value="Ras"/>
    <property type="match status" value="1"/>
</dbReference>
<dbReference type="InterPro" id="IPR027417">
    <property type="entry name" value="P-loop_NTPase"/>
</dbReference>
<evidence type="ECO:0000313" key="1">
    <source>
        <dbReference type="EMBL" id="CAJ1381103.1"/>
    </source>
</evidence>
<dbReference type="GO" id="GO:0003924">
    <property type="term" value="F:GTPase activity"/>
    <property type="evidence" value="ECO:0007669"/>
    <property type="project" value="InterPro"/>
</dbReference>
<keyword evidence="2" id="KW-1185">Reference proteome</keyword>
<dbReference type="InterPro" id="IPR001806">
    <property type="entry name" value="Small_GTPase"/>
</dbReference>
<organism evidence="1 2">
    <name type="scientific">Effrenium voratum</name>
    <dbReference type="NCBI Taxonomy" id="2562239"/>
    <lineage>
        <taxon>Eukaryota</taxon>
        <taxon>Sar</taxon>
        <taxon>Alveolata</taxon>
        <taxon>Dinophyceae</taxon>
        <taxon>Suessiales</taxon>
        <taxon>Symbiodiniaceae</taxon>
        <taxon>Effrenium</taxon>
    </lineage>
</organism>
<dbReference type="EMBL" id="CAUJNA010000779">
    <property type="protein sequence ID" value="CAJ1381103.1"/>
    <property type="molecule type" value="Genomic_DNA"/>
</dbReference>
<dbReference type="GO" id="GO:0005525">
    <property type="term" value="F:GTP binding"/>
    <property type="evidence" value="ECO:0007669"/>
    <property type="project" value="InterPro"/>
</dbReference>
<evidence type="ECO:0000313" key="2">
    <source>
        <dbReference type="Proteomes" id="UP001178507"/>
    </source>
</evidence>
<gene>
    <name evidence="1" type="ORF">EVOR1521_LOCUS8893</name>
</gene>
<protein>
    <submittedName>
        <fullName evidence="1">Uncharacterized protein</fullName>
    </submittedName>
</protein>
<sequence>MAAEPPAPLLPPPAPGPSLGSALVTVRFASGGVALERRLPEAFSVWELRQLLALELQALPWLLQLLADGELRDQQTLAELPHGGLTLVRRSVQEYSWLPRPKAKAAVQDDPSLPVVEVAFVGNLFNALSQMMRLTKMSSIYGRALRPRCTDGYDMACLEREDGQRVVLQPCHHVPTGTGRRSCQASLVFLTFALDSRASFDKARAEYYRSQELTKTSFVLLGTHQHLHSSRQVSAGEASELARGLGVVYVEVFSNSLRGLQEVLFACLDMRL</sequence>
<accession>A0AA36I4U9</accession>
<dbReference type="AlphaFoldDB" id="A0AA36I4U9"/>
<dbReference type="Gene3D" id="3.40.50.300">
    <property type="entry name" value="P-loop containing nucleotide triphosphate hydrolases"/>
    <property type="match status" value="1"/>
</dbReference>
<name>A0AA36I4U9_9DINO</name>
<reference evidence="1" key="1">
    <citation type="submission" date="2023-08" db="EMBL/GenBank/DDBJ databases">
        <authorList>
            <person name="Chen Y."/>
            <person name="Shah S."/>
            <person name="Dougan E. K."/>
            <person name="Thang M."/>
            <person name="Chan C."/>
        </authorList>
    </citation>
    <scope>NUCLEOTIDE SEQUENCE</scope>
</reference>
<dbReference type="Proteomes" id="UP001178507">
    <property type="component" value="Unassembled WGS sequence"/>
</dbReference>
<proteinExistence type="predicted"/>
<comment type="caution">
    <text evidence="1">The sequence shown here is derived from an EMBL/GenBank/DDBJ whole genome shotgun (WGS) entry which is preliminary data.</text>
</comment>